<name>A0A090D218_9BACT</name>
<dbReference type="OrthoDB" id="21395at2"/>
<reference evidence="2" key="1">
    <citation type="submission" date="2013-12" db="EMBL/GenBank/DDBJ databases">
        <authorList>
            <person name="Linke B."/>
        </authorList>
    </citation>
    <scope>NUCLEOTIDE SEQUENCE [LARGE SCALE GENOMIC DNA]</scope>
    <source>
        <strain evidence="2">CRIB-18</strain>
    </source>
</reference>
<accession>A0A090D218</accession>
<evidence type="ECO:0000313" key="3">
    <source>
        <dbReference type="Proteomes" id="UP000031552"/>
    </source>
</evidence>
<dbReference type="STRING" id="1437425.CSEC_1164"/>
<dbReference type="eggNOG" id="ENOG5032SHU">
    <property type="taxonomic scope" value="Bacteria"/>
</dbReference>
<dbReference type="RefSeq" id="WP_041017494.1">
    <property type="nucleotide sequence ID" value="NZ_CCEJ010000004.1"/>
</dbReference>
<dbReference type="Proteomes" id="UP000031552">
    <property type="component" value="Unassembled WGS sequence"/>
</dbReference>
<dbReference type="Pfam" id="PF10816">
    <property type="entry name" value="DUF2760"/>
    <property type="match status" value="1"/>
</dbReference>
<keyword evidence="3" id="KW-1185">Reference proteome</keyword>
<evidence type="ECO:0000313" key="2">
    <source>
        <dbReference type="EMBL" id="CDR33988.1"/>
    </source>
</evidence>
<feature type="domain" description="DUF2760" evidence="1">
    <location>
        <begin position="40"/>
        <end position="160"/>
    </location>
</feature>
<sequence length="162" mass="18310">MRIFIAIKAFLKALRYPEKAQLFLDEKASPPKEKAPKETAHHIQLLSLLQQSGRLIDFLEEDLSAFSDDQVGLAVREIHKECKKALDEHVLVKPLREENEGTLVDIMPGYDAAEIKLIGNLKKEPPFQGVIRHKGWIATKHSLPKRVGTGSFVIQPAEIEIR</sequence>
<evidence type="ECO:0000259" key="1">
    <source>
        <dbReference type="Pfam" id="PF10816"/>
    </source>
</evidence>
<organism evidence="2 3">
    <name type="scientific">Candidatus Criblamydia sequanensis CRIB-18</name>
    <dbReference type="NCBI Taxonomy" id="1437425"/>
    <lineage>
        <taxon>Bacteria</taxon>
        <taxon>Pseudomonadati</taxon>
        <taxon>Chlamydiota</taxon>
        <taxon>Chlamydiia</taxon>
        <taxon>Parachlamydiales</taxon>
        <taxon>Candidatus Criblamydiaceae</taxon>
        <taxon>Candidatus Criblamydia</taxon>
    </lineage>
</organism>
<dbReference type="AlphaFoldDB" id="A0A090D218"/>
<dbReference type="InterPro" id="IPR021212">
    <property type="entry name" value="DUF2760"/>
</dbReference>
<gene>
    <name evidence="2" type="ORF">CSEC_1164</name>
</gene>
<comment type="caution">
    <text evidence="2">The sequence shown here is derived from an EMBL/GenBank/DDBJ whole genome shotgun (WGS) entry which is preliminary data.</text>
</comment>
<reference evidence="2" key="2">
    <citation type="submission" date="2014-09" db="EMBL/GenBank/DDBJ databases">
        <title>Criblamydia sequanensis harbors a mega-plasmid encoding arsenite resistance.</title>
        <authorList>
            <person name="Bertelli C."/>
            <person name="Goesmann A."/>
            <person name="Greub G."/>
        </authorList>
    </citation>
    <scope>NUCLEOTIDE SEQUENCE [LARGE SCALE GENOMIC DNA]</scope>
    <source>
        <strain evidence="2">CRIB-18</strain>
    </source>
</reference>
<proteinExistence type="predicted"/>
<protein>
    <recommendedName>
        <fullName evidence="1">DUF2760 domain-containing protein</fullName>
    </recommendedName>
</protein>
<dbReference type="EMBL" id="CCEJ010000004">
    <property type="protein sequence ID" value="CDR33988.1"/>
    <property type="molecule type" value="Genomic_DNA"/>
</dbReference>